<evidence type="ECO:0000256" key="1">
    <source>
        <dbReference type="ARBA" id="ARBA00004196"/>
    </source>
</evidence>
<dbReference type="SUPFAM" id="SSF53807">
    <property type="entry name" value="Helical backbone' metal receptor"/>
    <property type="match status" value="1"/>
</dbReference>
<gene>
    <name evidence="7" type="ORF">F4V43_10410</name>
</gene>
<dbReference type="Proteomes" id="UP000367750">
    <property type="component" value="Unassembled WGS sequence"/>
</dbReference>
<evidence type="ECO:0000256" key="5">
    <source>
        <dbReference type="SAM" id="SignalP"/>
    </source>
</evidence>
<dbReference type="Gene3D" id="3.40.50.1980">
    <property type="entry name" value="Nitrogenase molybdenum iron protein domain"/>
    <property type="match status" value="2"/>
</dbReference>
<organism evidence="7 8">
    <name type="scientific">Paenibacillus spiritus</name>
    <dbReference type="NCBI Taxonomy" id="2496557"/>
    <lineage>
        <taxon>Bacteria</taxon>
        <taxon>Bacillati</taxon>
        <taxon>Bacillota</taxon>
        <taxon>Bacilli</taxon>
        <taxon>Bacillales</taxon>
        <taxon>Paenibacillaceae</taxon>
        <taxon>Paenibacillus</taxon>
    </lineage>
</organism>
<dbReference type="RefSeq" id="WP_150458188.1">
    <property type="nucleotide sequence ID" value="NZ_VYKK01000013.1"/>
</dbReference>
<keyword evidence="4 5" id="KW-0732">Signal</keyword>
<dbReference type="CDD" id="cd01138">
    <property type="entry name" value="FeuA"/>
    <property type="match status" value="1"/>
</dbReference>
<dbReference type="PANTHER" id="PTHR30532">
    <property type="entry name" value="IRON III DICITRATE-BINDING PERIPLASMIC PROTEIN"/>
    <property type="match status" value="1"/>
</dbReference>
<dbReference type="PROSITE" id="PS51257">
    <property type="entry name" value="PROKAR_LIPOPROTEIN"/>
    <property type="match status" value="1"/>
</dbReference>
<dbReference type="Pfam" id="PF01497">
    <property type="entry name" value="Peripla_BP_2"/>
    <property type="match status" value="1"/>
</dbReference>
<feature type="domain" description="Fe/B12 periplasmic-binding" evidence="6">
    <location>
        <begin position="76"/>
        <end position="326"/>
    </location>
</feature>
<comment type="subcellular location">
    <subcellularLocation>
        <location evidence="1">Cell envelope</location>
    </subcellularLocation>
</comment>
<evidence type="ECO:0000259" key="6">
    <source>
        <dbReference type="PROSITE" id="PS50983"/>
    </source>
</evidence>
<dbReference type="OrthoDB" id="2241086at2"/>
<dbReference type="GO" id="GO:0030288">
    <property type="term" value="C:outer membrane-bounded periplasmic space"/>
    <property type="evidence" value="ECO:0007669"/>
    <property type="project" value="TreeGrafter"/>
</dbReference>
<evidence type="ECO:0000313" key="7">
    <source>
        <dbReference type="EMBL" id="KAA9004726.1"/>
    </source>
</evidence>
<keyword evidence="8" id="KW-1185">Reference proteome</keyword>
<feature type="chain" id="PRO_5039114518" evidence="5">
    <location>
        <begin position="21"/>
        <end position="326"/>
    </location>
</feature>
<evidence type="ECO:0000256" key="4">
    <source>
        <dbReference type="ARBA" id="ARBA00022729"/>
    </source>
</evidence>
<proteinExistence type="inferred from homology"/>
<protein>
    <submittedName>
        <fullName evidence="7">Iron-hydroxamate ABC transporter substrate-binding protein</fullName>
    </submittedName>
</protein>
<dbReference type="InterPro" id="IPR002491">
    <property type="entry name" value="ABC_transptr_periplasmic_BD"/>
</dbReference>
<comment type="caution">
    <text evidence="7">The sequence shown here is derived from an EMBL/GenBank/DDBJ whole genome shotgun (WGS) entry which is preliminary data.</text>
</comment>
<keyword evidence="3" id="KW-0813">Transport</keyword>
<dbReference type="InterPro" id="IPR051313">
    <property type="entry name" value="Bact_iron-sidero_bind"/>
</dbReference>
<reference evidence="7 8" key="1">
    <citation type="submission" date="2019-09" db="EMBL/GenBank/DDBJ databases">
        <title>Bacillus ochoae sp. nov., Paenibacillus whitsoniae sp. nov., Paenibacillus spiritus sp. nov. Isolated from the Mars Exploration Rover during spacecraft assembly.</title>
        <authorList>
            <person name="Seuylemezian A."/>
            <person name="Vaishampayan P."/>
        </authorList>
    </citation>
    <scope>NUCLEOTIDE SEQUENCE [LARGE SCALE GENOMIC DNA]</scope>
    <source>
        <strain evidence="7 8">MER_111</strain>
    </source>
</reference>
<dbReference type="EMBL" id="VYKK01000013">
    <property type="protein sequence ID" value="KAA9004726.1"/>
    <property type="molecule type" value="Genomic_DNA"/>
</dbReference>
<sequence>MKKWLTPLALVLLLVTAACGNNNGSGNTNTAAGTAAPSQAPEASASAAASAAPAASGTITYESQTGPVEVPANPQRIVALSFAPNVISLGGTLVGVDEWTGKNPLFTDKLKDIKVVSDESLEDIIELNPDLIIAGDYMKNLDKLSKIAPTVVYTWGKLDYLNQQIEIGKLLNKADQAQAWVDDFKSRAEAAGKDIKAKIGENATVSVFEYDAKSFYVFGSNWARGTEVLYQAMGLKMPEAVKKDALGPGYYTLSNETVPQYAGDYIVLSRPAGTDNAFLGTDTWKNIPAVKNGHVIEIETEASSYSDPITLDHLLKLFTDAFLAMK</sequence>
<dbReference type="PANTHER" id="PTHR30532:SF26">
    <property type="entry name" value="IRON(3+)-HYDROXAMATE-BINDING PROTEIN FHUD"/>
    <property type="match status" value="1"/>
</dbReference>
<feature type="signal peptide" evidence="5">
    <location>
        <begin position="1"/>
        <end position="20"/>
    </location>
</feature>
<comment type="similarity">
    <text evidence="2">Belongs to the bacterial solute-binding protein 8 family.</text>
</comment>
<dbReference type="GO" id="GO:1901678">
    <property type="term" value="P:iron coordination entity transport"/>
    <property type="evidence" value="ECO:0007669"/>
    <property type="project" value="UniProtKB-ARBA"/>
</dbReference>
<dbReference type="AlphaFoldDB" id="A0A5J5G9F6"/>
<evidence type="ECO:0000256" key="3">
    <source>
        <dbReference type="ARBA" id="ARBA00022448"/>
    </source>
</evidence>
<evidence type="ECO:0000256" key="2">
    <source>
        <dbReference type="ARBA" id="ARBA00008814"/>
    </source>
</evidence>
<name>A0A5J5G9F6_9BACL</name>
<dbReference type="PROSITE" id="PS50983">
    <property type="entry name" value="FE_B12_PBP"/>
    <property type="match status" value="1"/>
</dbReference>
<evidence type="ECO:0000313" key="8">
    <source>
        <dbReference type="Proteomes" id="UP000367750"/>
    </source>
</evidence>
<accession>A0A5J5G9F6</accession>